<evidence type="ECO:0000256" key="1">
    <source>
        <dbReference type="SAM" id="Phobius"/>
    </source>
</evidence>
<feature type="transmembrane region" description="Helical" evidence="1">
    <location>
        <begin position="66"/>
        <end position="85"/>
    </location>
</feature>
<sequence>MAPRCPWRNSDNVDVQYELFELTQSNQALQQIMNEILYRIPASSNQSQGRAAITTVRIMAMKPVQLTQVLFPNFLLLFNGLWTAWCGH</sequence>
<gene>
    <name evidence="2" type="ORF">FH972_019858</name>
</gene>
<keyword evidence="1" id="KW-0812">Transmembrane</keyword>
<evidence type="ECO:0000313" key="3">
    <source>
        <dbReference type="Proteomes" id="UP000327013"/>
    </source>
</evidence>
<keyword evidence="1" id="KW-1133">Transmembrane helix</keyword>
<keyword evidence="1" id="KW-0472">Membrane</keyword>
<dbReference type="EMBL" id="CM017328">
    <property type="protein sequence ID" value="KAE8125020.1"/>
    <property type="molecule type" value="Genomic_DNA"/>
</dbReference>
<dbReference type="Proteomes" id="UP000327013">
    <property type="component" value="Chromosome 8"/>
</dbReference>
<name>A0A5N6RUN1_9ROSI</name>
<reference evidence="2 3" key="1">
    <citation type="submission" date="2019-06" db="EMBL/GenBank/DDBJ databases">
        <title>A chromosomal-level reference genome of Carpinus fangiana (Coryloideae, Betulaceae).</title>
        <authorList>
            <person name="Yang X."/>
            <person name="Wang Z."/>
            <person name="Zhang L."/>
            <person name="Hao G."/>
            <person name="Liu J."/>
            <person name="Yang Y."/>
        </authorList>
    </citation>
    <scope>NUCLEOTIDE SEQUENCE [LARGE SCALE GENOMIC DNA]</scope>
    <source>
        <strain evidence="2">Cfa_2016G</strain>
        <tissue evidence="2">Leaf</tissue>
    </source>
</reference>
<dbReference type="OrthoDB" id="1934635at2759"/>
<accession>A0A5N6RUN1</accession>
<organism evidence="2 3">
    <name type="scientific">Carpinus fangiana</name>
    <dbReference type="NCBI Taxonomy" id="176857"/>
    <lineage>
        <taxon>Eukaryota</taxon>
        <taxon>Viridiplantae</taxon>
        <taxon>Streptophyta</taxon>
        <taxon>Embryophyta</taxon>
        <taxon>Tracheophyta</taxon>
        <taxon>Spermatophyta</taxon>
        <taxon>Magnoliopsida</taxon>
        <taxon>eudicotyledons</taxon>
        <taxon>Gunneridae</taxon>
        <taxon>Pentapetalae</taxon>
        <taxon>rosids</taxon>
        <taxon>fabids</taxon>
        <taxon>Fagales</taxon>
        <taxon>Betulaceae</taxon>
        <taxon>Carpinus</taxon>
    </lineage>
</organism>
<protein>
    <submittedName>
        <fullName evidence="2">Uncharacterized protein</fullName>
    </submittedName>
</protein>
<evidence type="ECO:0000313" key="2">
    <source>
        <dbReference type="EMBL" id="KAE8125020.1"/>
    </source>
</evidence>
<dbReference type="AlphaFoldDB" id="A0A5N6RUN1"/>
<proteinExistence type="predicted"/>
<keyword evidence="3" id="KW-1185">Reference proteome</keyword>